<proteinExistence type="inferred from homology"/>
<dbReference type="SUPFAM" id="SSF48557">
    <property type="entry name" value="L-aspartase-like"/>
    <property type="match status" value="1"/>
</dbReference>
<dbReference type="PANTHER" id="PTHR43172">
    <property type="entry name" value="ADENYLOSUCCINATE LYASE"/>
    <property type="match status" value="1"/>
</dbReference>
<dbReference type="NCBIfam" id="TIGR02426">
    <property type="entry name" value="protocat_pcaB"/>
    <property type="match status" value="1"/>
</dbReference>
<dbReference type="Gene3D" id="1.10.40.30">
    <property type="entry name" value="Fumarase/aspartase (C-terminal domain)"/>
    <property type="match status" value="1"/>
</dbReference>
<dbReference type="Pfam" id="PF00206">
    <property type="entry name" value="Lyase_1"/>
    <property type="match status" value="1"/>
</dbReference>
<dbReference type="InterPro" id="IPR022761">
    <property type="entry name" value="Fumarate_lyase_N"/>
</dbReference>
<dbReference type="PANTHER" id="PTHR43172:SF2">
    <property type="entry name" value="ADENYLOSUCCINATE LYASE C-TERMINAL DOMAIN-CONTAINING PROTEIN"/>
    <property type="match status" value="1"/>
</dbReference>
<dbReference type="GO" id="GO:0047472">
    <property type="term" value="F:3-carboxy-cis,cis-muconate cycloisomerase activity"/>
    <property type="evidence" value="ECO:0007669"/>
    <property type="project" value="UniProtKB-UniRule"/>
</dbReference>
<dbReference type="EC" id="5.5.1.2" evidence="2"/>
<evidence type="ECO:0000313" key="4">
    <source>
        <dbReference type="EMBL" id="AWI53850.1"/>
    </source>
</evidence>
<dbReference type="InterPro" id="IPR020557">
    <property type="entry name" value="Fumarate_lyase_CS"/>
</dbReference>
<organism evidence="4 5">
    <name type="scientific">Aquabacterium olei</name>
    <dbReference type="NCBI Taxonomy" id="1296669"/>
    <lineage>
        <taxon>Bacteria</taxon>
        <taxon>Pseudomonadati</taxon>
        <taxon>Pseudomonadota</taxon>
        <taxon>Betaproteobacteria</taxon>
        <taxon>Burkholderiales</taxon>
        <taxon>Aquabacterium</taxon>
    </lineage>
</organism>
<dbReference type="Proteomes" id="UP000244892">
    <property type="component" value="Chromosome"/>
</dbReference>
<dbReference type="Gene3D" id="1.20.200.10">
    <property type="entry name" value="Fumarase/aspartase (Central domain)"/>
    <property type="match status" value="1"/>
</dbReference>
<keyword evidence="5" id="KW-1185">Reference proteome</keyword>
<dbReference type="InterPro" id="IPR024083">
    <property type="entry name" value="Fumarase/histidase_N"/>
</dbReference>
<dbReference type="SMART" id="SM00998">
    <property type="entry name" value="ADSL_C"/>
    <property type="match status" value="1"/>
</dbReference>
<dbReference type="OrthoDB" id="9768878at2"/>
<dbReference type="PRINTS" id="PR00149">
    <property type="entry name" value="FUMRATELYASE"/>
</dbReference>
<reference evidence="4 5" key="1">
    <citation type="submission" date="2018-05" db="EMBL/GenBank/DDBJ databases">
        <title>complete genome sequence of Aquabacterium olei NBRC 110486.</title>
        <authorList>
            <person name="Tang B."/>
            <person name="Chang J."/>
            <person name="Zhang L."/>
            <person name="Yang H."/>
        </authorList>
    </citation>
    <scope>NUCLEOTIDE SEQUENCE [LARGE SCALE GENOMIC DNA]</scope>
    <source>
        <strain evidence="4 5">NBRC 110486</strain>
    </source>
</reference>
<accession>A0A2U8FS64</accession>
<dbReference type="InterPro" id="IPR019468">
    <property type="entry name" value="AdenyloSucc_lyase_C"/>
</dbReference>
<dbReference type="AlphaFoldDB" id="A0A2U8FS64"/>
<dbReference type="GO" id="GO:0016829">
    <property type="term" value="F:lyase activity"/>
    <property type="evidence" value="ECO:0007669"/>
    <property type="project" value="UniProtKB-ARBA"/>
</dbReference>
<evidence type="ECO:0000313" key="5">
    <source>
        <dbReference type="Proteomes" id="UP000244892"/>
    </source>
</evidence>
<dbReference type="RefSeq" id="WP_109036847.1">
    <property type="nucleotide sequence ID" value="NZ_CP029210.1"/>
</dbReference>
<dbReference type="Gene3D" id="1.10.275.10">
    <property type="entry name" value="Fumarase/aspartase (N-terminal domain)"/>
    <property type="match status" value="1"/>
</dbReference>
<dbReference type="InterPro" id="IPR008948">
    <property type="entry name" value="L-Aspartase-like"/>
</dbReference>
<sequence>MSTLLFDQFLSTDAMAAVFDGPHLLQCMLDFEAALAEAEAAEGLIPPAAARVIRDACQIDAFDVAEIARASRSAGSVAIPLVKALTQRTASLDAEAARHVHKGSTSQDVIDSGNALVTREALALIDASLTRLIDRLQVLAREHAATPVLARTLLQPATVTTLGFKMLGWIAPLRRSRDALTELADSALALQLGGAVGTLSALGDKGPAVARRMAQSLGLALPDGCWHTQRDSWMRLGAEVGILTGTLGKIATDLALMAQGEVGELAEPSGGGRGGSSAMPHKRNPVSSMIALAAAHRAPARVGALLGCMAQAHERGLGDWQAEMAEWPGLFLGAHGALEALNEAFAGLQVDTDRMRANIDALLGLVFAEAASAVLAQAIGRADAHHEMEALSREAVASRTHLLALTLARVQASDALRDHVDEASLRRAFSPDHAARHAAELARQHLANLPSSSDPRA</sequence>
<evidence type="ECO:0000256" key="2">
    <source>
        <dbReference type="NCBIfam" id="TIGR02426"/>
    </source>
</evidence>
<evidence type="ECO:0000259" key="3">
    <source>
        <dbReference type="SMART" id="SM00998"/>
    </source>
</evidence>
<dbReference type="EMBL" id="CP029210">
    <property type="protein sequence ID" value="AWI53850.1"/>
    <property type="molecule type" value="Genomic_DNA"/>
</dbReference>
<keyword evidence="4" id="KW-0413">Isomerase</keyword>
<dbReference type="GO" id="GO:0019619">
    <property type="term" value="P:3,4-dihydroxybenzoate catabolic process"/>
    <property type="evidence" value="ECO:0007669"/>
    <property type="project" value="InterPro"/>
</dbReference>
<gene>
    <name evidence="4" type="primary">pcaB</name>
    <name evidence="4" type="ORF">DEH84_10740</name>
</gene>
<dbReference type="PROSITE" id="PS00163">
    <property type="entry name" value="FUMARATE_LYASES"/>
    <property type="match status" value="1"/>
</dbReference>
<comment type="similarity">
    <text evidence="1">Belongs to the class-II fumarase/aspartase family.</text>
</comment>
<dbReference type="KEGG" id="aon:DEH84_10740"/>
<dbReference type="InterPro" id="IPR000362">
    <property type="entry name" value="Fumarate_lyase_fam"/>
</dbReference>
<protein>
    <recommendedName>
        <fullName evidence="2">3-carboxy-cis,cis-muconate cycloisomerase</fullName>
        <ecNumber evidence="2">5.5.1.2</ecNumber>
    </recommendedName>
</protein>
<dbReference type="InterPro" id="IPR012789">
    <property type="entry name" value="Protocat_PcaB-like"/>
</dbReference>
<evidence type="ECO:0000256" key="1">
    <source>
        <dbReference type="ARBA" id="ARBA00034772"/>
    </source>
</evidence>
<feature type="domain" description="Adenylosuccinate lyase C-terminal" evidence="3">
    <location>
        <begin position="363"/>
        <end position="446"/>
    </location>
</feature>
<name>A0A2U8FS64_9BURK</name>